<keyword evidence="2" id="KW-1185">Reference proteome</keyword>
<evidence type="ECO:0000313" key="2">
    <source>
        <dbReference type="Proteomes" id="UP000198211"/>
    </source>
</evidence>
<proteinExistence type="predicted"/>
<comment type="caution">
    <text evidence="1">The sequence shown here is derived from an EMBL/GenBank/DDBJ whole genome shotgun (WGS) entry which is preliminary data.</text>
</comment>
<accession>A0A225WMX4</accession>
<protein>
    <submittedName>
        <fullName evidence="1">Uncharacterized protein</fullName>
    </submittedName>
</protein>
<organism evidence="1 2">
    <name type="scientific">Phytophthora megakarya</name>
    <dbReference type="NCBI Taxonomy" id="4795"/>
    <lineage>
        <taxon>Eukaryota</taxon>
        <taxon>Sar</taxon>
        <taxon>Stramenopiles</taxon>
        <taxon>Oomycota</taxon>
        <taxon>Peronosporomycetes</taxon>
        <taxon>Peronosporales</taxon>
        <taxon>Peronosporaceae</taxon>
        <taxon>Phytophthora</taxon>
    </lineage>
</organism>
<name>A0A225WMX4_9STRA</name>
<gene>
    <name evidence="1" type="ORF">PHMEG_0007552</name>
</gene>
<dbReference type="EMBL" id="NBNE01000599">
    <property type="protein sequence ID" value="OWZ18367.1"/>
    <property type="molecule type" value="Genomic_DNA"/>
</dbReference>
<dbReference type="AlphaFoldDB" id="A0A225WMX4"/>
<evidence type="ECO:0000313" key="1">
    <source>
        <dbReference type="EMBL" id="OWZ18367.1"/>
    </source>
</evidence>
<reference evidence="2" key="1">
    <citation type="submission" date="2017-03" db="EMBL/GenBank/DDBJ databases">
        <title>Phytopthora megakarya and P. palmivora, two closely related causual agents of cacao black pod achieved similar genome size and gene model numbers by different mechanisms.</title>
        <authorList>
            <person name="Ali S."/>
            <person name="Shao J."/>
            <person name="Larry D.J."/>
            <person name="Kronmiller B."/>
            <person name="Shen D."/>
            <person name="Strem M.D."/>
            <person name="Melnick R.L."/>
            <person name="Guiltinan M.J."/>
            <person name="Tyler B.M."/>
            <person name="Meinhardt L.W."/>
            <person name="Bailey B.A."/>
        </authorList>
    </citation>
    <scope>NUCLEOTIDE SEQUENCE [LARGE SCALE GENOMIC DNA]</scope>
    <source>
        <strain evidence="2">zdho120</strain>
    </source>
</reference>
<dbReference type="OrthoDB" id="144547at2759"/>
<dbReference type="Proteomes" id="UP000198211">
    <property type="component" value="Unassembled WGS sequence"/>
</dbReference>
<sequence>MKILSANGCASKSGERCMILNHAHFIPDELSSIVRGDITRNSGGLRAESHVSVTKIFQVVSESASHTRHTRVHPRP</sequence>